<feature type="region of interest" description="Disordered" evidence="3">
    <location>
        <begin position="203"/>
        <end position="222"/>
    </location>
</feature>
<feature type="domain" description="SAM" evidence="4">
    <location>
        <begin position="447"/>
        <end position="513"/>
    </location>
</feature>
<keyword evidence="6" id="KW-1185">Reference proteome</keyword>
<feature type="compositionally biased region" description="Low complexity" evidence="3">
    <location>
        <begin position="324"/>
        <end position="344"/>
    </location>
</feature>
<dbReference type="FunFam" id="1.10.150.50:FF:000028">
    <property type="entry name" value="caskin-2 isoform X2"/>
    <property type="match status" value="1"/>
</dbReference>
<dbReference type="InterPro" id="IPR035497">
    <property type="entry name" value="Caskin1/2_SAM_1"/>
</dbReference>
<sequence length="1085" mass="119019">MSALYDTAPAVLSSADCGDSTETLRKWLTGIHFGEYLPLFVNSGYNLATISRMTPEDLTAIGVTNPSHRQKMKAEIDKLHFSDSLLEYRPDSLIELLELLHLEEYFDLLCKQGYDTIEKVTALAWEDLEEIGIKKLGTIDSCLYLFKLSRHAYCRPTHLFLPLAANQLNGPYLNENKMKYKQDEHVNGSESENNAYNKFHRRNSYAFGRSPTSPTAQFPLNGYGTLRTSKLTAVRPPTVSNENMIKSGSRGSLEDQTSDIGQESLSGSSSGTSSVSSTGSRHSTVSLDSGRVSDMDSKNTNHNRLSVHSCESVGSYTRGISGCNSSSQSSLGSGTSSGLTTESGDQSALNTPSSINYANSEGAIVEISVAEMILHGVPDCEVLQSWLTSIHFEEYVPLFLKAGYDMPTISRMTPEDLTAIGITKPSHRRKIKAEIQKLNISDGIPNYKPETLSEWLKLLRLQEYLVILCQQGYDTIDRVIELTWEDLEEIGIKKLGTWHQKRLMLAIKRIRDLDKGMKRSTTQFANSSSTLSTSSVTSNDSMSSSLSYQYKNAVQSPGQVVPIQTSLRSKSVTSPTVENPTTPELKTFQQLPSCELNRNQPGIKHFTHAPYVGLLPSGEQSSVLQSSRGRSLESIDREDIGCQPYRYQYMYNPHQIHHSSKGTSGYETDSEILNHSDSCYPFDMDGTATLHRPKGMFKNRPVAKIAAKSRQIDSISTFDSLSDYKLKNNNSLTANEKTVDSINSAESSWSASVGNNSSEGSPARNKLVYKNQSNDSAYGTLKKKTAPPPPPKRTNSMKSSSTGSYIMRSLSVNDTEEDAAHLTRCSSLEAMQEQAFATCVKSLTSRFQISDKEDNPPIPARNHTTTPRFSWPAKSEEEFPPPPSPLPHFALEPDLSAKCVEDYANFDNATDQKTIQEKEATMSSSSSSESMPFANDNIGTIKPRVSNGDIESAITEKHATSPPASVMSAPPSVTTSPFATILRKPKNSYVNGNSDNNSSNSLAGSKPLVRNLSVVPKPGSSGETISAQCSPTYESKENSKPHNGLLDTSSPPPTSTENVIDDIELMLANLSNQLDAILESELQGD</sequence>
<dbReference type="PROSITE" id="PS50105">
    <property type="entry name" value="SAM_DOMAIN"/>
    <property type="match status" value="3"/>
</dbReference>
<feature type="compositionally biased region" description="Polar residues" evidence="3">
    <location>
        <begin position="793"/>
        <end position="804"/>
    </location>
</feature>
<dbReference type="PANTHER" id="PTHR24174:SF16">
    <property type="entry name" value="CASKIN-2"/>
    <property type="match status" value="1"/>
</dbReference>
<dbReference type="Proteomes" id="UP000285301">
    <property type="component" value="Unassembled WGS sequence"/>
</dbReference>
<evidence type="ECO:0000313" key="6">
    <source>
        <dbReference type="Proteomes" id="UP000285301"/>
    </source>
</evidence>
<feature type="region of interest" description="Disordered" evidence="3">
    <location>
        <begin position="324"/>
        <end position="353"/>
    </location>
</feature>
<feature type="domain" description="SAM" evidence="4">
    <location>
        <begin position="19"/>
        <end position="82"/>
    </location>
</feature>
<evidence type="ECO:0000256" key="3">
    <source>
        <dbReference type="SAM" id="MobiDB-lite"/>
    </source>
</evidence>
<feature type="compositionally biased region" description="Low complexity" evidence="3">
    <location>
        <begin position="961"/>
        <end position="973"/>
    </location>
</feature>
<proteinExistence type="predicted"/>
<feature type="compositionally biased region" description="Low complexity" evidence="3">
    <location>
        <begin position="264"/>
        <end position="287"/>
    </location>
</feature>
<feature type="region of interest" description="Disordered" evidence="3">
    <location>
        <begin position="958"/>
        <end position="977"/>
    </location>
</feature>
<organism evidence="5 6">
    <name type="scientific">Dinothrombium tinctorium</name>
    <dbReference type="NCBI Taxonomy" id="1965070"/>
    <lineage>
        <taxon>Eukaryota</taxon>
        <taxon>Metazoa</taxon>
        <taxon>Ecdysozoa</taxon>
        <taxon>Arthropoda</taxon>
        <taxon>Chelicerata</taxon>
        <taxon>Arachnida</taxon>
        <taxon>Acari</taxon>
        <taxon>Acariformes</taxon>
        <taxon>Trombidiformes</taxon>
        <taxon>Prostigmata</taxon>
        <taxon>Anystina</taxon>
        <taxon>Parasitengona</taxon>
        <taxon>Trombidioidea</taxon>
        <taxon>Trombidiidae</taxon>
        <taxon>Dinothrombium</taxon>
    </lineage>
</organism>
<dbReference type="InterPro" id="IPR001660">
    <property type="entry name" value="SAM"/>
</dbReference>
<dbReference type="InterPro" id="IPR033635">
    <property type="entry name" value="ANKS1/Caskin"/>
</dbReference>
<dbReference type="CDD" id="cd09497">
    <property type="entry name" value="SAM_caskin1_2_repeat1"/>
    <property type="match status" value="1"/>
</dbReference>
<name>A0A3S3PI68_9ACAR</name>
<dbReference type="SMART" id="SM00454">
    <property type="entry name" value="SAM"/>
    <property type="match status" value="4"/>
</dbReference>
<dbReference type="EMBL" id="NCKU01000374">
    <property type="protein sequence ID" value="RWS15742.1"/>
    <property type="molecule type" value="Genomic_DNA"/>
</dbReference>
<feature type="region of interest" description="Disordered" evidence="3">
    <location>
        <begin position="850"/>
        <end position="882"/>
    </location>
</feature>
<dbReference type="STRING" id="1965070.A0A3S3PI68"/>
<evidence type="ECO:0000256" key="1">
    <source>
        <dbReference type="ARBA" id="ARBA00022737"/>
    </source>
</evidence>
<accession>A0A3S3PI68</accession>
<evidence type="ECO:0000259" key="4">
    <source>
        <dbReference type="PROSITE" id="PS50105"/>
    </source>
</evidence>
<dbReference type="SUPFAM" id="SSF47769">
    <property type="entry name" value="SAM/Pointed domain"/>
    <property type="match status" value="4"/>
</dbReference>
<dbReference type="PANTHER" id="PTHR24174">
    <property type="entry name" value="ANKYRIN REPEAT AND STERILE ALPHA MOTIF DOMAIN-CONTAINING PROTEIN 1"/>
    <property type="match status" value="1"/>
</dbReference>
<feature type="domain" description="SAM" evidence="4">
    <location>
        <begin position="378"/>
        <end position="441"/>
    </location>
</feature>
<gene>
    <name evidence="5" type="ORF">B4U79_14036</name>
</gene>
<dbReference type="CDD" id="cd09498">
    <property type="entry name" value="SAM_caskin1_2_repeat2"/>
    <property type="match status" value="1"/>
</dbReference>
<dbReference type="Gene3D" id="1.10.150.50">
    <property type="entry name" value="Transcription Factor, Ets-1"/>
    <property type="match status" value="4"/>
</dbReference>
<feature type="region of interest" description="Disordered" evidence="3">
    <location>
        <begin position="229"/>
        <end position="303"/>
    </location>
</feature>
<dbReference type="InterPro" id="IPR013761">
    <property type="entry name" value="SAM/pointed_sf"/>
</dbReference>
<protein>
    <submittedName>
        <fullName evidence="5">Caskin-2-like protein</fullName>
    </submittedName>
</protein>
<comment type="caution">
    <text evidence="5">The sequence shown here is derived from an EMBL/GenBank/DDBJ whole genome shotgun (WGS) entry which is preliminary data.</text>
</comment>
<feature type="compositionally biased region" description="Low complexity" evidence="3">
    <location>
        <begin position="987"/>
        <end position="1005"/>
    </location>
</feature>
<feature type="region of interest" description="Disordered" evidence="3">
    <location>
        <begin position="910"/>
        <end position="945"/>
    </location>
</feature>
<keyword evidence="1" id="KW-0677">Repeat</keyword>
<feature type="region of interest" description="Disordered" evidence="3">
    <location>
        <begin position="986"/>
        <end position="1057"/>
    </location>
</feature>
<dbReference type="InterPro" id="IPR035498">
    <property type="entry name" value="Caskin1/2_SAM_2"/>
</dbReference>
<evidence type="ECO:0000313" key="5">
    <source>
        <dbReference type="EMBL" id="RWS15742.1"/>
    </source>
</evidence>
<evidence type="ECO:0000256" key="2">
    <source>
        <dbReference type="ARBA" id="ARBA00023043"/>
    </source>
</evidence>
<feature type="region of interest" description="Disordered" evidence="3">
    <location>
        <begin position="771"/>
        <end position="804"/>
    </location>
</feature>
<dbReference type="Pfam" id="PF00536">
    <property type="entry name" value="SAM_1"/>
    <property type="match status" value="4"/>
</dbReference>
<reference evidence="5 6" key="1">
    <citation type="journal article" date="2018" name="Gigascience">
        <title>Genomes of trombidid mites reveal novel predicted allergens and laterally-transferred genes associated with secondary metabolism.</title>
        <authorList>
            <person name="Dong X."/>
            <person name="Chaisiri K."/>
            <person name="Xia D."/>
            <person name="Armstrong S.D."/>
            <person name="Fang Y."/>
            <person name="Donnelly M.J."/>
            <person name="Kadowaki T."/>
            <person name="McGarry J.W."/>
            <person name="Darby A.C."/>
            <person name="Makepeace B.L."/>
        </authorList>
    </citation>
    <scope>NUCLEOTIDE SEQUENCE [LARGE SCALE GENOMIC DNA]</scope>
    <source>
        <strain evidence="5">UoL-WK</strain>
    </source>
</reference>
<feature type="compositionally biased region" description="Polar residues" evidence="3">
    <location>
        <begin position="1021"/>
        <end position="1033"/>
    </location>
</feature>
<feature type="compositionally biased region" description="Polar residues" evidence="3">
    <location>
        <begin position="238"/>
        <end position="263"/>
    </location>
</feature>
<keyword evidence="2" id="KW-0040">ANK repeat</keyword>
<dbReference type="AlphaFoldDB" id="A0A3S3PI68"/>
<dbReference type="OrthoDB" id="5314041at2759"/>